<organism evidence="2 3">
    <name type="scientific">Kitasatospora purpeofusca</name>
    <dbReference type="NCBI Taxonomy" id="67352"/>
    <lineage>
        <taxon>Bacteria</taxon>
        <taxon>Bacillati</taxon>
        <taxon>Actinomycetota</taxon>
        <taxon>Actinomycetes</taxon>
        <taxon>Kitasatosporales</taxon>
        <taxon>Streptomycetaceae</taxon>
        <taxon>Kitasatospora</taxon>
    </lineage>
</organism>
<evidence type="ECO:0000313" key="3">
    <source>
        <dbReference type="Proteomes" id="UP001432222"/>
    </source>
</evidence>
<keyword evidence="3" id="KW-1185">Reference proteome</keyword>
<accession>A0ABZ1U824</accession>
<dbReference type="RefSeq" id="WP_328957222.1">
    <property type="nucleotide sequence ID" value="NZ_CP108110.1"/>
</dbReference>
<name>A0ABZ1U824_9ACTN</name>
<reference evidence="2" key="1">
    <citation type="submission" date="2022-10" db="EMBL/GenBank/DDBJ databases">
        <title>The complete genomes of actinobacterial strains from the NBC collection.</title>
        <authorList>
            <person name="Joergensen T.S."/>
            <person name="Alvarez Arevalo M."/>
            <person name="Sterndorff E.B."/>
            <person name="Faurdal D."/>
            <person name="Vuksanovic O."/>
            <person name="Mourched A.-S."/>
            <person name="Charusanti P."/>
            <person name="Shaw S."/>
            <person name="Blin K."/>
            <person name="Weber T."/>
        </authorList>
    </citation>
    <scope>NUCLEOTIDE SEQUENCE</scope>
    <source>
        <strain evidence="2">NBC_00222</strain>
    </source>
</reference>
<feature type="transmembrane region" description="Helical" evidence="1">
    <location>
        <begin position="40"/>
        <end position="59"/>
    </location>
</feature>
<keyword evidence="1" id="KW-0812">Transmembrane</keyword>
<evidence type="ECO:0000313" key="2">
    <source>
        <dbReference type="EMBL" id="WUQ86625.1"/>
    </source>
</evidence>
<protein>
    <submittedName>
        <fullName evidence="2">Uncharacterized protein</fullName>
    </submittedName>
</protein>
<feature type="transmembrane region" description="Helical" evidence="1">
    <location>
        <begin position="12"/>
        <end position="34"/>
    </location>
</feature>
<dbReference type="EMBL" id="CP108110">
    <property type="protein sequence ID" value="WUQ86625.1"/>
    <property type="molecule type" value="Genomic_DNA"/>
</dbReference>
<evidence type="ECO:0000256" key="1">
    <source>
        <dbReference type="SAM" id="Phobius"/>
    </source>
</evidence>
<proteinExistence type="predicted"/>
<keyword evidence="1" id="KW-0472">Membrane</keyword>
<dbReference type="NCBIfam" id="NF041681">
    <property type="entry name" value="HGxxPAAW"/>
    <property type="match status" value="1"/>
</dbReference>
<dbReference type="Proteomes" id="UP001432222">
    <property type="component" value="Chromosome"/>
</dbReference>
<gene>
    <name evidence="2" type="ORF">OHA16_28880</name>
</gene>
<keyword evidence="1" id="KW-1133">Transmembrane helix</keyword>
<sequence length="85" mass="8277">MSAGTKAASGHTVAAWTGVTISFIGFAIAGVAMILPSVLLVWGGLAVVVLGGVVGKAMAMAGMGAQPSAYVYTPEEQAALAVSPA</sequence>